<evidence type="ECO:0000313" key="7">
    <source>
        <dbReference type="EMBL" id="KAF5842242.1"/>
    </source>
</evidence>
<feature type="transmembrane region" description="Helical" evidence="6">
    <location>
        <begin position="102"/>
        <end position="119"/>
    </location>
</feature>
<evidence type="ECO:0000256" key="4">
    <source>
        <dbReference type="ARBA" id="ARBA00023136"/>
    </source>
</evidence>
<feature type="transmembrane region" description="Helical" evidence="6">
    <location>
        <begin position="195"/>
        <end position="216"/>
    </location>
</feature>
<dbReference type="Pfam" id="PF02535">
    <property type="entry name" value="Zip"/>
    <property type="match status" value="1"/>
</dbReference>
<feature type="transmembrane region" description="Helical" evidence="6">
    <location>
        <begin position="330"/>
        <end position="351"/>
    </location>
</feature>
<organism evidence="7 8">
    <name type="scientific">Dunaliella salina</name>
    <name type="common">Green alga</name>
    <name type="synonym">Protococcus salinus</name>
    <dbReference type="NCBI Taxonomy" id="3046"/>
    <lineage>
        <taxon>Eukaryota</taxon>
        <taxon>Viridiplantae</taxon>
        <taxon>Chlorophyta</taxon>
        <taxon>core chlorophytes</taxon>
        <taxon>Chlorophyceae</taxon>
        <taxon>CS clade</taxon>
        <taxon>Chlamydomonadales</taxon>
        <taxon>Dunaliellaceae</taxon>
        <taxon>Dunaliella</taxon>
    </lineage>
</organism>
<dbReference type="PANTHER" id="PTHR11040">
    <property type="entry name" value="ZINC/IRON TRANSPORTER"/>
    <property type="match status" value="1"/>
</dbReference>
<accession>A0ABQ7H5W6</accession>
<dbReference type="PANTHER" id="PTHR11040:SF44">
    <property type="entry name" value="PROTEIN ZNTC-RELATED"/>
    <property type="match status" value="1"/>
</dbReference>
<comment type="subcellular location">
    <subcellularLocation>
        <location evidence="1">Membrane</location>
        <topology evidence="1">Multi-pass membrane protein</topology>
    </subcellularLocation>
</comment>
<feature type="compositionally biased region" description="Low complexity" evidence="5">
    <location>
        <begin position="143"/>
        <end position="153"/>
    </location>
</feature>
<sequence>MKVWDLELEEVGFIGRVLDNVEEGETLDIRIIAIFVIFAASVIGAAPPLYLPFFKDPTNPWACMLRSAGAGIVLCLAVVHVAPYAYEQFGELSDVAELDPEYSFAGVTIVFGFLLMMIIEASAHGMGSHTGAHCSHGHGAGAHGNNPHGHPGGAHIASAELEAGVVHVAKVLHDDETPVKPAVMDDKAALLKRQVAAHLFELGCAVHSVIIGIALGVNTDNRPVARNYFIALVFHQLIEAIALGAYIAIARLGMLKSWIFIIVYSLTVSVGIAIGIGIGDSFNESSIAALAAQGTLNGVAVGILLYMATVQMVAEDFSAQTLGSIKQMRYRWGCFISFFIFSAIMSFIAIWA</sequence>
<evidence type="ECO:0000256" key="6">
    <source>
        <dbReference type="SAM" id="Phobius"/>
    </source>
</evidence>
<feature type="transmembrane region" description="Helical" evidence="6">
    <location>
        <begin position="63"/>
        <end position="82"/>
    </location>
</feature>
<comment type="caution">
    <text evidence="7">The sequence shown here is derived from an EMBL/GenBank/DDBJ whole genome shotgun (WGS) entry which is preliminary data.</text>
</comment>
<proteinExistence type="predicted"/>
<gene>
    <name evidence="7" type="ORF">DUNSADRAFT_8305</name>
</gene>
<dbReference type="EMBL" id="MU069465">
    <property type="protein sequence ID" value="KAF5842242.1"/>
    <property type="molecule type" value="Genomic_DNA"/>
</dbReference>
<feature type="transmembrane region" description="Helical" evidence="6">
    <location>
        <begin position="290"/>
        <end position="309"/>
    </location>
</feature>
<keyword evidence="4 6" id="KW-0472">Membrane</keyword>
<evidence type="ECO:0000256" key="1">
    <source>
        <dbReference type="ARBA" id="ARBA00004141"/>
    </source>
</evidence>
<keyword evidence="3 6" id="KW-1133">Transmembrane helix</keyword>
<dbReference type="InterPro" id="IPR003689">
    <property type="entry name" value="ZIP"/>
</dbReference>
<dbReference type="Proteomes" id="UP000815325">
    <property type="component" value="Unassembled WGS sequence"/>
</dbReference>
<feature type="transmembrane region" description="Helical" evidence="6">
    <location>
        <begin position="228"/>
        <end position="249"/>
    </location>
</feature>
<evidence type="ECO:0000256" key="5">
    <source>
        <dbReference type="SAM" id="MobiDB-lite"/>
    </source>
</evidence>
<feature type="region of interest" description="Disordered" evidence="5">
    <location>
        <begin position="134"/>
        <end position="153"/>
    </location>
</feature>
<feature type="transmembrane region" description="Helical" evidence="6">
    <location>
        <begin position="29"/>
        <end position="51"/>
    </location>
</feature>
<protein>
    <submittedName>
        <fullName evidence="7">Zinc-nutrition responsive transporter</fullName>
    </submittedName>
</protein>
<name>A0ABQ7H5W6_DUNSA</name>
<keyword evidence="2 6" id="KW-0812">Transmembrane</keyword>
<feature type="transmembrane region" description="Helical" evidence="6">
    <location>
        <begin position="258"/>
        <end position="278"/>
    </location>
</feature>
<evidence type="ECO:0000256" key="2">
    <source>
        <dbReference type="ARBA" id="ARBA00022692"/>
    </source>
</evidence>
<keyword evidence="8" id="KW-1185">Reference proteome</keyword>
<evidence type="ECO:0000256" key="3">
    <source>
        <dbReference type="ARBA" id="ARBA00022989"/>
    </source>
</evidence>
<reference evidence="7" key="1">
    <citation type="submission" date="2017-08" db="EMBL/GenBank/DDBJ databases">
        <authorList>
            <person name="Polle J.E."/>
            <person name="Barry K."/>
            <person name="Cushman J."/>
            <person name="Schmutz J."/>
            <person name="Tran D."/>
            <person name="Hathwaick L.T."/>
            <person name="Yim W.C."/>
            <person name="Jenkins J."/>
            <person name="Mckie-Krisberg Z.M."/>
            <person name="Prochnik S."/>
            <person name="Lindquist E."/>
            <person name="Dockter R.B."/>
            <person name="Adam C."/>
            <person name="Molina H."/>
            <person name="Bunkerborg J."/>
            <person name="Jin E."/>
            <person name="Buchheim M."/>
            <person name="Magnuson J."/>
        </authorList>
    </citation>
    <scope>NUCLEOTIDE SEQUENCE</scope>
    <source>
        <strain evidence="7">CCAP 19/18</strain>
    </source>
</reference>
<evidence type="ECO:0000313" key="8">
    <source>
        <dbReference type="Proteomes" id="UP000815325"/>
    </source>
</evidence>